<evidence type="ECO:0000256" key="5">
    <source>
        <dbReference type="ARBA" id="ARBA00023014"/>
    </source>
</evidence>
<dbReference type="InterPro" id="IPR011538">
    <property type="entry name" value="Nuo51_FMN-bd"/>
</dbReference>
<dbReference type="InterPro" id="IPR001949">
    <property type="entry name" value="NADH-UbQ_OxRdtase_51kDa_CS"/>
</dbReference>
<reference evidence="7" key="1">
    <citation type="submission" date="2021-01" db="EMBL/GenBank/DDBJ databases">
        <title>Whole genome shotgun sequence of Sinosporangium siamense NBRC 109515.</title>
        <authorList>
            <person name="Komaki H."/>
            <person name="Tamura T."/>
        </authorList>
    </citation>
    <scope>NUCLEOTIDE SEQUENCE</scope>
    <source>
        <strain evidence="7">NBRC 109515</strain>
    </source>
</reference>
<dbReference type="InterPro" id="IPR037225">
    <property type="entry name" value="Nuo51_FMN-bd_sf"/>
</dbReference>
<dbReference type="GO" id="GO:0046872">
    <property type="term" value="F:metal ion binding"/>
    <property type="evidence" value="ECO:0007669"/>
    <property type="project" value="UniProtKB-KW"/>
</dbReference>
<organism evidence="7 8">
    <name type="scientific">Sinosporangium siamense</name>
    <dbReference type="NCBI Taxonomy" id="1367973"/>
    <lineage>
        <taxon>Bacteria</taxon>
        <taxon>Bacillati</taxon>
        <taxon>Actinomycetota</taxon>
        <taxon>Actinomycetes</taxon>
        <taxon>Streptosporangiales</taxon>
        <taxon>Streptosporangiaceae</taxon>
        <taxon>Sinosporangium</taxon>
    </lineage>
</organism>
<dbReference type="SUPFAM" id="SSF142019">
    <property type="entry name" value="Nqo1 FMN-binding domain-like"/>
    <property type="match status" value="1"/>
</dbReference>
<keyword evidence="2" id="KW-0004">4Fe-4S</keyword>
<evidence type="ECO:0000313" key="7">
    <source>
        <dbReference type="EMBL" id="GII94383.1"/>
    </source>
</evidence>
<dbReference type="InterPro" id="IPR019575">
    <property type="entry name" value="Nuop51_4Fe4S-bd"/>
</dbReference>
<comment type="similarity">
    <text evidence="1">Belongs to the complex I 51 kDa subunit family.</text>
</comment>
<dbReference type="EMBL" id="BOOW01000029">
    <property type="protein sequence ID" value="GII94383.1"/>
    <property type="molecule type" value="Genomic_DNA"/>
</dbReference>
<dbReference type="Pfam" id="PF01512">
    <property type="entry name" value="Complex1_51K"/>
    <property type="match status" value="1"/>
</dbReference>
<gene>
    <name evidence="7" type="ORF">Ssi02_46140</name>
</gene>
<evidence type="ECO:0000256" key="1">
    <source>
        <dbReference type="ARBA" id="ARBA00007523"/>
    </source>
</evidence>
<evidence type="ECO:0000256" key="2">
    <source>
        <dbReference type="ARBA" id="ARBA00022485"/>
    </source>
</evidence>
<sequence length="580" mass="60386">MTVLLGRAARYSEDWEPGSCTDGAVVMEHRDTGDRFDAFRALADRRGRPGVRLIEALEEATSGAPEVARGFGLPAAAGLGPATFYADLSHRRGERHVRICTAAACFAAQHGRHLTDVEHALGVTADQAPGPEAAASLRTVRCLGYCYAGPACLDGETPCTGPDLAGQLTGRVPPHAPPIPVSDTTGDPVVLAGIVTGQPPWQMWPQILAESTPERVRAEVAASGLRGRGGAGYPVAAKWAATSGSPDSVVIANGDEGDPGSFADRLLMERDPGRVLEGLALACFACGARRAVVLVRSEYPEAVTRMRAAVETAYADGHLGHCVHGSTTSLDVDVVRGAGSYVAGEETALIAGLEGGRGCARPRPPYPTRRGLWDAPTVVNNVETLAAVPWIVRHGGAAYAARGTARETGTKLVCLSERFANPGCHEVEIGTSLRWIADEVGGGLRGGAEPAVLQVGGPLGGFLAAGELDVPLTEADLARRGAALGHAGVVAFDWETPPIEVLRHVWAFAAAESCGACSPCRVGSRKGLELVSSGDPPGEEYARVLHVMAGASLCAFGQRVPPAVRSLARAYGDRLRGWAL</sequence>
<proteinExistence type="inferred from homology"/>
<dbReference type="GO" id="GO:0010181">
    <property type="term" value="F:FMN binding"/>
    <property type="evidence" value="ECO:0007669"/>
    <property type="project" value="InterPro"/>
</dbReference>
<comment type="caution">
    <text evidence="7">The sequence shown here is derived from an EMBL/GenBank/DDBJ whole genome shotgun (WGS) entry which is preliminary data.</text>
</comment>
<dbReference type="PANTHER" id="PTHR43578">
    <property type="entry name" value="NADH-QUINONE OXIDOREDUCTASE SUBUNIT F"/>
    <property type="match status" value="1"/>
</dbReference>
<keyword evidence="5" id="KW-0411">Iron-sulfur</keyword>
<evidence type="ECO:0000256" key="3">
    <source>
        <dbReference type="ARBA" id="ARBA00022723"/>
    </source>
</evidence>
<dbReference type="SUPFAM" id="SSF142984">
    <property type="entry name" value="Nqo1 middle domain-like"/>
    <property type="match status" value="1"/>
</dbReference>
<protein>
    <recommendedName>
        <fullName evidence="6">NADH-ubiquinone oxidoreductase 51kDa subunit iron-sulphur binding domain-containing protein</fullName>
    </recommendedName>
</protein>
<dbReference type="Pfam" id="PF10589">
    <property type="entry name" value="NADH_4Fe-4S"/>
    <property type="match status" value="1"/>
</dbReference>
<dbReference type="PANTHER" id="PTHR43578:SF3">
    <property type="entry name" value="NADH-QUINONE OXIDOREDUCTASE SUBUNIT F"/>
    <property type="match status" value="1"/>
</dbReference>
<dbReference type="Gene3D" id="3.40.30.10">
    <property type="entry name" value="Glutaredoxin"/>
    <property type="match status" value="1"/>
</dbReference>
<dbReference type="SMART" id="SM00928">
    <property type="entry name" value="NADH_4Fe-4S"/>
    <property type="match status" value="1"/>
</dbReference>
<dbReference type="Pfam" id="PF01257">
    <property type="entry name" value="2Fe-2S_thioredx"/>
    <property type="match status" value="1"/>
</dbReference>
<dbReference type="Proteomes" id="UP000606172">
    <property type="component" value="Unassembled WGS sequence"/>
</dbReference>
<dbReference type="AlphaFoldDB" id="A0A919V8F0"/>
<dbReference type="GO" id="GO:0051539">
    <property type="term" value="F:4 iron, 4 sulfur cluster binding"/>
    <property type="evidence" value="ECO:0007669"/>
    <property type="project" value="UniProtKB-KW"/>
</dbReference>
<feature type="domain" description="NADH-ubiquinone oxidoreductase 51kDa subunit iron-sulphur binding" evidence="6">
    <location>
        <begin position="499"/>
        <end position="541"/>
    </location>
</feature>
<dbReference type="Gene3D" id="3.40.50.11540">
    <property type="entry name" value="NADH-ubiquinone oxidoreductase 51kDa subunit"/>
    <property type="match status" value="1"/>
</dbReference>
<evidence type="ECO:0000259" key="6">
    <source>
        <dbReference type="SMART" id="SM00928"/>
    </source>
</evidence>
<dbReference type="Gene3D" id="1.20.1440.230">
    <property type="entry name" value="NADH-ubiquinone oxidoreductase 51kDa subunit, iron-sulphur binding domain"/>
    <property type="match status" value="1"/>
</dbReference>
<evidence type="ECO:0000313" key="8">
    <source>
        <dbReference type="Proteomes" id="UP000606172"/>
    </source>
</evidence>
<accession>A0A919V8F0</accession>
<keyword evidence="4" id="KW-0408">Iron</keyword>
<dbReference type="InterPro" id="IPR036249">
    <property type="entry name" value="Thioredoxin-like_sf"/>
</dbReference>
<dbReference type="SUPFAM" id="SSF140490">
    <property type="entry name" value="Nqo1C-terminal domain-like"/>
    <property type="match status" value="1"/>
</dbReference>
<dbReference type="PROSITE" id="PS00645">
    <property type="entry name" value="COMPLEX1_51K_2"/>
    <property type="match status" value="1"/>
</dbReference>
<keyword evidence="3" id="KW-0479">Metal-binding</keyword>
<keyword evidence="8" id="KW-1185">Reference proteome</keyword>
<name>A0A919V8F0_9ACTN</name>
<dbReference type="InterPro" id="IPR037207">
    <property type="entry name" value="Nuop51_4Fe4S-bd_sf"/>
</dbReference>
<evidence type="ECO:0000256" key="4">
    <source>
        <dbReference type="ARBA" id="ARBA00023004"/>
    </source>
</evidence>
<dbReference type="Gene3D" id="3.10.20.600">
    <property type="match status" value="1"/>
</dbReference>
<dbReference type="SUPFAM" id="SSF52833">
    <property type="entry name" value="Thioredoxin-like"/>
    <property type="match status" value="1"/>
</dbReference>
<dbReference type="GO" id="GO:0008137">
    <property type="term" value="F:NADH dehydrogenase (ubiquinone) activity"/>
    <property type="evidence" value="ECO:0007669"/>
    <property type="project" value="InterPro"/>
</dbReference>